<evidence type="ECO:0000256" key="4">
    <source>
        <dbReference type="SAM" id="MobiDB-lite"/>
    </source>
</evidence>
<feature type="coiled-coil region" evidence="3">
    <location>
        <begin position="522"/>
        <end position="549"/>
    </location>
</feature>
<sequence length="649" mass="73714">MLLQASGIRKLYGIEPVLEGINLQILERERVGLVGVNGAGKSTLLQILAGEISYDGGQIYKSKETTIGYLAQNSGLQSNRTIWEEMLDVFSPLIETEKELRLLELQIADPSQMDNPKKYQELLDRYAIRSDWFKDHGGYEMETRIRSVLHGMGFGSFAPDTPISTLSGGQKTRLALARILLLAPDLLMLDEPTNHLDIATLTWLEDYLRSYSGAILVVSHDRYFLDRLVTTIVEIERHQSKRYTGNYSRYIDLKAAEFESAMKQYEKQQDEIARLEDFVQKNIVRASTTKRAQSRRKALDKMDRLDRPMGDLKKAVFSFGVEYMTGKDVLQVRDLAVSFSPPKTLFSNVSFDLHRGETVALIGPNGIGKSTLLKCLIGSFRQESGSIHWGTKVKLGYYDQEQTNLNPANTVLEELWSEYPHMEEARIRTVLGNFLFSGEDVLKKIAALSGGEKARVALAKLMLLEANMLILDEPTNHLDLYSKEVLESALIDYEGTLLFISHDRYFLNKMAERIIELHPQGVEHFLGNYDDYTAKKQELEELTQEALEAAGGSVSKQENSADAAEKVGVNSFEADKQAKREERNRQRRLAALEEQIQELESIIAELETEMTKPEVFQDYMALQKHQQDQEAKKTQLDEIFAEWETLVSD</sequence>
<dbReference type="Gene3D" id="1.10.287.380">
    <property type="entry name" value="Valyl-tRNA synthetase, C-terminal domain"/>
    <property type="match status" value="1"/>
</dbReference>
<dbReference type="RefSeq" id="WP_326086383.1">
    <property type="nucleotide sequence ID" value="NZ_JARLKZ010000004.1"/>
</dbReference>
<dbReference type="InterPro" id="IPR051309">
    <property type="entry name" value="ABCF_ATPase"/>
</dbReference>
<dbReference type="InterPro" id="IPR032524">
    <property type="entry name" value="ABC_tran_C"/>
</dbReference>
<evidence type="ECO:0000259" key="5">
    <source>
        <dbReference type="PROSITE" id="PS50893"/>
    </source>
</evidence>
<accession>A0ABU6GKS2</accession>
<dbReference type="InterPro" id="IPR037118">
    <property type="entry name" value="Val-tRNA_synth_C_sf"/>
</dbReference>
<dbReference type="InterPro" id="IPR017871">
    <property type="entry name" value="ABC_transporter-like_CS"/>
</dbReference>
<comment type="caution">
    <text evidence="6">The sequence shown here is derived from an EMBL/GenBank/DDBJ whole genome shotgun (WGS) entry which is preliminary data.</text>
</comment>
<dbReference type="CDD" id="cd03221">
    <property type="entry name" value="ABCF_EF-3"/>
    <property type="match status" value="2"/>
</dbReference>
<evidence type="ECO:0000256" key="3">
    <source>
        <dbReference type="SAM" id="Coils"/>
    </source>
</evidence>
<dbReference type="Pfam" id="PF00005">
    <property type="entry name" value="ABC_tran"/>
    <property type="match status" value="2"/>
</dbReference>
<reference evidence="6 7" key="1">
    <citation type="submission" date="2023-03" db="EMBL/GenBank/DDBJ databases">
        <title>Bacillus Genome Sequencing.</title>
        <authorList>
            <person name="Dunlap C."/>
        </authorList>
    </citation>
    <scope>NUCLEOTIDE SEQUENCE [LARGE SCALE GENOMIC DNA]</scope>
    <source>
        <strain evidence="6 7">BD-525</strain>
    </source>
</reference>
<dbReference type="Pfam" id="PF12848">
    <property type="entry name" value="ABC_tran_Xtn"/>
    <property type="match status" value="1"/>
</dbReference>
<protein>
    <submittedName>
        <fullName evidence="6">ABC-F family ATP-binding cassette domain-containing protein</fullName>
    </submittedName>
</protein>
<dbReference type="InterPro" id="IPR003593">
    <property type="entry name" value="AAA+_ATPase"/>
</dbReference>
<dbReference type="InterPro" id="IPR003439">
    <property type="entry name" value="ABC_transporter-like_ATP-bd"/>
</dbReference>
<dbReference type="PANTHER" id="PTHR42855:SF2">
    <property type="entry name" value="DRUG RESISTANCE ABC TRANSPORTER,ATP-BINDING PROTEIN"/>
    <property type="match status" value="1"/>
</dbReference>
<evidence type="ECO:0000313" key="7">
    <source>
        <dbReference type="Proteomes" id="UP001344632"/>
    </source>
</evidence>
<dbReference type="SMART" id="SM00382">
    <property type="entry name" value="AAA"/>
    <property type="match status" value="2"/>
</dbReference>
<keyword evidence="3" id="KW-0175">Coiled coil</keyword>
<dbReference type="PROSITE" id="PS00211">
    <property type="entry name" value="ABC_TRANSPORTER_1"/>
    <property type="match status" value="2"/>
</dbReference>
<dbReference type="InterPro" id="IPR027417">
    <property type="entry name" value="P-loop_NTPase"/>
</dbReference>
<name>A0ABU6GKS2_9BACL</name>
<feature type="region of interest" description="Disordered" evidence="4">
    <location>
        <begin position="549"/>
        <end position="581"/>
    </location>
</feature>
<evidence type="ECO:0000313" key="6">
    <source>
        <dbReference type="EMBL" id="MEC0239320.1"/>
    </source>
</evidence>
<dbReference type="GO" id="GO:0005524">
    <property type="term" value="F:ATP binding"/>
    <property type="evidence" value="ECO:0007669"/>
    <property type="project" value="UniProtKB-KW"/>
</dbReference>
<dbReference type="Gene3D" id="3.40.50.300">
    <property type="entry name" value="P-loop containing nucleotide triphosphate hydrolases"/>
    <property type="match status" value="2"/>
</dbReference>
<dbReference type="Proteomes" id="UP001344632">
    <property type="component" value="Unassembled WGS sequence"/>
</dbReference>
<proteinExistence type="predicted"/>
<keyword evidence="1" id="KW-0547">Nucleotide-binding</keyword>
<dbReference type="PANTHER" id="PTHR42855">
    <property type="entry name" value="ABC TRANSPORTER ATP-BINDING SUBUNIT"/>
    <property type="match status" value="1"/>
</dbReference>
<dbReference type="InterPro" id="IPR032781">
    <property type="entry name" value="ABC_tran_Xtn"/>
</dbReference>
<organism evidence="6 7">
    <name type="scientific">Paenibacillus dokdonensis</name>
    <dbReference type="NCBI Taxonomy" id="2567944"/>
    <lineage>
        <taxon>Bacteria</taxon>
        <taxon>Bacillati</taxon>
        <taxon>Bacillota</taxon>
        <taxon>Bacilli</taxon>
        <taxon>Bacillales</taxon>
        <taxon>Paenibacillaceae</taxon>
        <taxon>Paenibacillus</taxon>
    </lineage>
</organism>
<dbReference type="PROSITE" id="PS50893">
    <property type="entry name" value="ABC_TRANSPORTER_2"/>
    <property type="match status" value="2"/>
</dbReference>
<dbReference type="EMBL" id="JARLKZ010000004">
    <property type="protein sequence ID" value="MEC0239320.1"/>
    <property type="molecule type" value="Genomic_DNA"/>
</dbReference>
<gene>
    <name evidence="6" type="ORF">P4H66_05540</name>
</gene>
<feature type="domain" description="ABC transporter" evidence="5">
    <location>
        <begin position="330"/>
        <end position="545"/>
    </location>
</feature>
<dbReference type="SUPFAM" id="SSF52540">
    <property type="entry name" value="P-loop containing nucleoside triphosphate hydrolases"/>
    <property type="match status" value="2"/>
</dbReference>
<dbReference type="Pfam" id="PF16326">
    <property type="entry name" value="ABC_tran_CTD"/>
    <property type="match status" value="1"/>
</dbReference>
<feature type="domain" description="ABC transporter" evidence="5">
    <location>
        <begin position="3"/>
        <end position="263"/>
    </location>
</feature>
<evidence type="ECO:0000256" key="1">
    <source>
        <dbReference type="ARBA" id="ARBA00022741"/>
    </source>
</evidence>
<keyword evidence="7" id="KW-1185">Reference proteome</keyword>
<keyword evidence="2 6" id="KW-0067">ATP-binding</keyword>
<evidence type="ECO:0000256" key="2">
    <source>
        <dbReference type="ARBA" id="ARBA00022840"/>
    </source>
</evidence>